<gene>
    <name evidence="3" type="ORF">LC0644_1463</name>
</gene>
<feature type="domain" description="YozE SAM-like" evidence="2">
    <location>
        <begin position="4"/>
        <end position="69"/>
    </location>
</feature>
<dbReference type="RefSeq" id="WP_045625015.1">
    <property type="nucleotide sequence ID" value="NZ_BAYM01000089.1"/>
</dbReference>
<dbReference type="AlphaFoldDB" id="A0A0C9PXJ0"/>
<evidence type="ECO:0000313" key="4">
    <source>
        <dbReference type="Proteomes" id="UP000032552"/>
    </source>
</evidence>
<dbReference type="HAMAP" id="MF_01538">
    <property type="entry name" value="UPF0346"/>
    <property type="match status" value="1"/>
</dbReference>
<dbReference type="EMBL" id="BAYM01000089">
    <property type="protein sequence ID" value="GAN36874.1"/>
    <property type="molecule type" value="Genomic_DNA"/>
</dbReference>
<dbReference type="Proteomes" id="UP000032552">
    <property type="component" value="Unassembled WGS sequence"/>
</dbReference>
<dbReference type="Pfam" id="PF06855">
    <property type="entry name" value="YozE_SAM_like"/>
    <property type="match status" value="1"/>
</dbReference>
<protein>
    <recommendedName>
        <fullName evidence="1">UPF0346 protein LC0644_1463</fullName>
    </recommendedName>
</protein>
<evidence type="ECO:0000256" key="1">
    <source>
        <dbReference type="HAMAP-Rule" id="MF_01538"/>
    </source>
</evidence>
<dbReference type="InterPro" id="IPR036806">
    <property type="entry name" value="YozE_SAM-like_sf"/>
</dbReference>
<name>A0A0C9PXJ0_LACPA</name>
<reference evidence="4" key="1">
    <citation type="submission" date="2014-05" db="EMBL/GenBank/DDBJ databases">
        <title>Whole genome sequencing of Lactobacillus casei NRIC0644.</title>
        <authorList>
            <person name="Atarashi H."/>
            <person name="Yoshida Y."/>
            <person name="Fujimura S."/>
            <person name="Tanaka N."/>
            <person name="Shiwa Y."/>
            <person name="Yoshikawa H."/>
            <person name="Okada S."/>
            <person name="Nakagawa J."/>
        </authorList>
    </citation>
    <scope>NUCLEOTIDE SEQUENCE [LARGE SCALE GENOMIC DNA]</scope>
    <source>
        <strain evidence="4">NRIC0644</strain>
    </source>
</reference>
<proteinExistence type="inferred from homology"/>
<dbReference type="SUPFAM" id="SSF140652">
    <property type="entry name" value="YozE-like"/>
    <property type="match status" value="1"/>
</dbReference>
<dbReference type="NCBIfam" id="NF010193">
    <property type="entry name" value="PRK13672.1"/>
    <property type="match status" value="1"/>
</dbReference>
<evidence type="ECO:0000313" key="3">
    <source>
        <dbReference type="EMBL" id="GAN36874.1"/>
    </source>
</evidence>
<comment type="similarity">
    <text evidence="1">Belongs to the UPF0346 family.</text>
</comment>
<accession>A0A0C9PXJ0</accession>
<organism evidence="3 4">
    <name type="scientific">Lacticaseibacillus paracasei NRIC 0644</name>
    <dbReference type="NCBI Taxonomy" id="1435038"/>
    <lineage>
        <taxon>Bacteria</taxon>
        <taxon>Bacillati</taxon>
        <taxon>Bacillota</taxon>
        <taxon>Bacilli</taxon>
        <taxon>Lactobacillales</taxon>
        <taxon>Lactobacillaceae</taxon>
        <taxon>Lacticaseibacillus</taxon>
    </lineage>
</organism>
<evidence type="ECO:0000259" key="2">
    <source>
        <dbReference type="Pfam" id="PF06855"/>
    </source>
</evidence>
<dbReference type="InterPro" id="IPR023089">
    <property type="entry name" value="YozE_SAM-like"/>
</dbReference>
<comment type="caution">
    <text evidence="3">The sequence shown here is derived from an EMBL/GenBank/DDBJ whole genome shotgun (WGS) entry which is preliminary data.</text>
</comment>
<dbReference type="Gene3D" id="1.10.150.260">
    <property type="entry name" value="YozE SAM-like"/>
    <property type="match status" value="1"/>
</dbReference>
<sequence>MHRTFYEYLMTLRNPNDHSEIGEFAKNAFLDQSFPKQEKDYHRLSDYLELNGNYLPSMAVFDETYRAYEASESTGGDSYQ</sequence>
<dbReference type="InterPro" id="IPR010673">
    <property type="entry name" value="UPF0346"/>
</dbReference>
<dbReference type="PIRSF" id="PIRSF037262">
    <property type="entry name" value="UCP037262"/>
    <property type="match status" value="1"/>
</dbReference>